<protein>
    <recommendedName>
        <fullName evidence="4">DUF1453 domain-containing protein</fullName>
    </recommendedName>
</protein>
<feature type="transmembrane region" description="Helical" evidence="1">
    <location>
        <begin position="99"/>
        <end position="117"/>
    </location>
</feature>
<sequence length="172" mass="19388">METTTLALLLLVPLLVWRIYSRLKKLVARQKSQPWKHWSVAIAFPALLLFLATTTKFDVLPLSSLGAGALAGGWLGMLGLKLTRFEQVGKDFFFTQHRYLGLAITMLFIARLLYRGMEIYLNTRLDVPVPPPPFGQSALTMAAYGLVIGYYAVYAWGLLRWRQSNKPLQAAE</sequence>
<feature type="transmembrane region" description="Helical" evidence="1">
    <location>
        <begin position="59"/>
        <end position="78"/>
    </location>
</feature>
<organism evidence="2 3">
    <name type="scientific">Janthinobacterium lividum</name>
    <dbReference type="NCBI Taxonomy" id="29581"/>
    <lineage>
        <taxon>Bacteria</taxon>
        <taxon>Pseudomonadati</taxon>
        <taxon>Pseudomonadota</taxon>
        <taxon>Betaproteobacteria</taxon>
        <taxon>Burkholderiales</taxon>
        <taxon>Oxalobacteraceae</taxon>
        <taxon>Janthinobacterium</taxon>
    </lineage>
</organism>
<dbReference type="InterPro" id="IPR058247">
    <property type="entry name" value="DUF1453"/>
</dbReference>
<reference evidence="2 3" key="1">
    <citation type="submission" date="2016-10" db="EMBL/GenBank/DDBJ databases">
        <title>Updated version of Genome Assembly of Janthinobacterium lividum ERGS5:01.</title>
        <authorList>
            <person name="Kumar R."/>
            <person name="Acharya V."/>
            <person name="Singh D."/>
        </authorList>
    </citation>
    <scope>NUCLEOTIDE SEQUENCE [LARGE SCALE GENOMIC DNA]</scope>
    <source>
        <strain evidence="2 3">ERGS5:01</strain>
    </source>
</reference>
<comment type="caution">
    <text evidence="2">The sequence shown here is derived from an EMBL/GenBank/DDBJ whole genome shotgun (WGS) entry which is preliminary data.</text>
</comment>
<dbReference type="AlphaFoldDB" id="A0A1E8PRP4"/>
<evidence type="ECO:0000313" key="3">
    <source>
        <dbReference type="Proteomes" id="UP000092634"/>
    </source>
</evidence>
<evidence type="ECO:0000313" key="2">
    <source>
        <dbReference type="EMBL" id="OFJ48550.1"/>
    </source>
</evidence>
<dbReference type="EMBL" id="MAQB02000001">
    <property type="protein sequence ID" value="OFJ48550.1"/>
    <property type="molecule type" value="Genomic_DNA"/>
</dbReference>
<feature type="transmembrane region" description="Helical" evidence="1">
    <location>
        <begin position="6"/>
        <end position="23"/>
    </location>
</feature>
<gene>
    <name evidence="2" type="ORF">BA896_006080</name>
</gene>
<proteinExistence type="predicted"/>
<name>A0A1E8PRP4_9BURK</name>
<accession>A0A1E8PRP4</accession>
<keyword evidence="1" id="KW-0472">Membrane</keyword>
<dbReference type="Proteomes" id="UP000092634">
    <property type="component" value="Unassembled WGS sequence"/>
</dbReference>
<evidence type="ECO:0000256" key="1">
    <source>
        <dbReference type="SAM" id="Phobius"/>
    </source>
</evidence>
<evidence type="ECO:0008006" key="4">
    <source>
        <dbReference type="Google" id="ProtNLM"/>
    </source>
</evidence>
<feature type="transmembrane region" description="Helical" evidence="1">
    <location>
        <begin position="137"/>
        <end position="159"/>
    </location>
</feature>
<dbReference type="Pfam" id="PF07301">
    <property type="entry name" value="DUF1453"/>
    <property type="match status" value="1"/>
</dbReference>
<keyword evidence="1" id="KW-1133">Transmembrane helix</keyword>
<feature type="transmembrane region" description="Helical" evidence="1">
    <location>
        <begin position="35"/>
        <end position="53"/>
    </location>
</feature>
<keyword evidence="1" id="KW-0812">Transmembrane</keyword>